<evidence type="ECO:0000313" key="12">
    <source>
        <dbReference type="Proteomes" id="UP000823964"/>
    </source>
</evidence>
<feature type="transmembrane region" description="Helical" evidence="8">
    <location>
        <begin position="53"/>
        <end position="74"/>
    </location>
</feature>
<keyword evidence="3" id="KW-0547">Nucleotide-binding</keyword>
<evidence type="ECO:0000256" key="8">
    <source>
        <dbReference type="SAM" id="Phobius"/>
    </source>
</evidence>
<protein>
    <submittedName>
        <fullName evidence="11">ABC transporter ATP-binding protein/permease</fullName>
    </submittedName>
</protein>
<name>A0A9D1VBT7_9BACT</name>
<evidence type="ECO:0000256" key="4">
    <source>
        <dbReference type="ARBA" id="ARBA00022840"/>
    </source>
</evidence>
<keyword evidence="6 8" id="KW-0472">Membrane</keyword>
<evidence type="ECO:0000256" key="7">
    <source>
        <dbReference type="SAM" id="MobiDB-lite"/>
    </source>
</evidence>
<dbReference type="InterPro" id="IPR027417">
    <property type="entry name" value="P-loop_NTPase"/>
</dbReference>
<dbReference type="GO" id="GO:0140359">
    <property type="term" value="F:ABC-type transporter activity"/>
    <property type="evidence" value="ECO:0007669"/>
    <property type="project" value="InterPro"/>
</dbReference>
<evidence type="ECO:0000256" key="3">
    <source>
        <dbReference type="ARBA" id="ARBA00022741"/>
    </source>
</evidence>
<dbReference type="PROSITE" id="PS00211">
    <property type="entry name" value="ABC_TRANSPORTER_1"/>
    <property type="match status" value="1"/>
</dbReference>
<dbReference type="SMART" id="SM00382">
    <property type="entry name" value="AAA"/>
    <property type="match status" value="1"/>
</dbReference>
<feature type="region of interest" description="Disordered" evidence="7">
    <location>
        <begin position="309"/>
        <end position="336"/>
    </location>
</feature>
<dbReference type="Pfam" id="PF00664">
    <property type="entry name" value="ABC_membrane"/>
    <property type="match status" value="1"/>
</dbReference>
<evidence type="ECO:0000313" key="11">
    <source>
        <dbReference type="EMBL" id="HIX20266.1"/>
    </source>
</evidence>
<dbReference type="Gene3D" id="1.20.1560.10">
    <property type="entry name" value="ABC transporter type 1, transmembrane domain"/>
    <property type="match status" value="1"/>
</dbReference>
<proteinExistence type="predicted"/>
<dbReference type="PANTHER" id="PTHR24221:SF248">
    <property type="entry name" value="ABC TRANSPORTER TRANSMEMBRANE REGION"/>
    <property type="match status" value="1"/>
</dbReference>
<dbReference type="InterPro" id="IPR011527">
    <property type="entry name" value="ABC1_TM_dom"/>
</dbReference>
<dbReference type="AlphaFoldDB" id="A0A9D1VBT7"/>
<feature type="transmembrane region" description="Helical" evidence="8">
    <location>
        <begin position="123"/>
        <end position="149"/>
    </location>
</feature>
<feature type="transmembrane region" description="Helical" evidence="8">
    <location>
        <begin position="155"/>
        <end position="173"/>
    </location>
</feature>
<reference evidence="11" key="2">
    <citation type="submission" date="2021-04" db="EMBL/GenBank/DDBJ databases">
        <authorList>
            <person name="Gilroy R."/>
        </authorList>
    </citation>
    <scope>NUCLEOTIDE SEQUENCE</scope>
    <source>
        <strain evidence="11">14975</strain>
    </source>
</reference>
<dbReference type="InterPro" id="IPR003439">
    <property type="entry name" value="ABC_transporter-like_ATP-bd"/>
</dbReference>
<feature type="domain" description="ABC transmembrane type-1" evidence="10">
    <location>
        <begin position="18"/>
        <end position="299"/>
    </location>
</feature>
<evidence type="ECO:0000256" key="5">
    <source>
        <dbReference type="ARBA" id="ARBA00022989"/>
    </source>
</evidence>
<sequence>MRQLLALYRRYGRHSWPLFMLLLLAQLAATSSPLVFGKLITLLGTPATSTMRIWGIVGLLCLLDALHIACQYGFNRAMILRTAAMARRMKDEALRRFLNLDCEQQEAGSAGEWERRISADTEVVAQSVCSALGEIAATLIAFCLVSLVLVCQQPVFLVLMTVLAVCFLGVYQGNKLRLINSARHARTTTYEEGTTLIDLIALTPVIQLFRAGRNLRKRFSRVTRRMEEHTGAAELSANAYTSQIRAIMVLGSAACLILSVALFLLGVLEAGAIVAYTMLVGQIAGQMGQLVFVVPTLARGSESAHSLEQAFRLTSSPDADEAEDEGAPQAPSADHASSLIQLQGVSFSYRNGRRILDGLDWDIRPGEYHSVLGSNGEGKSTLIRLILGSLQNSGGSLQRRFSRPGYVPQQTAIFHGSLRDNITLCNDAIAADRLRDILRLCHLEKLIARPGGIDAPISREQLSGGEIQRIGIARALAIDPDLIVVDEITNNLDIVNKAVIFNTLRQLKGDRTIISVSHDTDALADSDFCWLLHQGRLHLIPGNSIEQRRSHAFRIIESQHHAELSK</sequence>
<evidence type="ECO:0000256" key="2">
    <source>
        <dbReference type="ARBA" id="ARBA00022692"/>
    </source>
</evidence>
<keyword evidence="5 8" id="KW-1133">Transmembrane helix</keyword>
<accession>A0A9D1VBT7</accession>
<dbReference type="Pfam" id="PF00005">
    <property type="entry name" value="ABC_tran"/>
    <property type="match status" value="1"/>
</dbReference>
<evidence type="ECO:0000256" key="1">
    <source>
        <dbReference type="ARBA" id="ARBA00004651"/>
    </source>
</evidence>
<dbReference type="InterPro" id="IPR003593">
    <property type="entry name" value="AAA+_ATPase"/>
</dbReference>
<dbReference type="EMBL" id="DXFQ01000122">
    <property type="protein sequence ID" value="HIX20266.1"/>
    <property type="molecule type" value="Genomic_DNA"/>
</dbReference>
<dbReference type="CDD" id="cd03228">
    <property type="entry name" value="ABCC_MRP_Like"/>
    <property type="match status" value="1"/>
</dbReference>
<dbReference type="GO" id="GO:0034040">
    <property type="term" value="F:ATPase-coupled lipid transmembrane transporter activity"/>
    <property type="evidence" value="ECO:0007669"/>
    <property type="project" value="TreeGrafter"/>
</dbReference>
<evidence type="ECO:0000259" key="9">
    <source>
        <dbReference type="PROSITE" id="PS50893"/>
    </source>
</evidence>
<evidence type="ECO:0000256" key="6">
    <source>
        <dbReference type="ARBA" id="ARBA00023136"/>
    </source>
</evidence>
<feature type="transmembrane region" description="Helical" evidence="8">
    <location>
        <begin position="246"/>
        <end position="267"/>
    </location>
</feature>
<keyword evidence="4 11" id="KW-0067">ATP-binding</keyword>
<evidence type="ECO:0000259" key="10">
    <source>
        <dbReference type="PROSITE" id="PS50929"/>
    </source>
</evidence>
<dbReference type="PANTHER" id="PTHR24221">
    <property type="entry name" value="ATP-BINDING CASSETTE SUB-FAMILY B"/>
    <property type="match status" value="1"/>
</dbReference>
<dbReference type="SUPFAM" id="SSF90123">
    <property type="entry name" value="ABC transporter transmembrane region"/>
    <property type="match status" value="1"/>
</dbReference>
<dbReference type="InterPro" id="IPR039421">
    <property type="entry name" value="Type_1_exporter"/>
</dbReference>
<organism evidence="11 12">
    <name type="scientific">Candidatus Akkermansia intestinigallinarum</name>
    <dbReference type="NCBI Taxonomy" id="2838431"/>
    <lineage>
        <taxon>Bacteria</taxon>
        <taxon>Pseudomonadati</taxon>
        <taxon>Verrucomicrobiota</taxon>
        <taxon>Verrucomicrobiia</taxon>
        <taxon>Verrucomicrobiales</taxon>
        <taxon>Akkermansiaceae</taxon>
        <taxon>Akkermansia</taxon>
    </lineage>
</organism>
<reference evidence="11" key="1">
    <citation type="journal article" date="2021" name="PeerJ">
        <title>Extensive microbial diversity within the chicken gut microbiome revealed by metagenomics and culture.</title>
        <authorList>
            <person name="Gilroy R."/>
            <person name="Ravi A."/>
            <person name="Getino M."/>
            <person name="Pursley I."/>
            <person name="Horton D.L."/>
            <person name="Alikhan N.F."/>
            <person name="Baker D."/>
            <person name="Gharbi K."/>
            <person name="Hall N."/>
            <person name="Watson M."/>
            <person name="Adriaenssens E.M."/>
            <person name="Foster-Nyarko E."/>
            <person name="Jarju S."/>
            <person name="Secka A."/>
            <person name="Antonio M."/>
            <person name="Oren A."/>
            <person name="Chaudhuri R.R."/>
            <person name="La Ragione R."/>
            <person name="Hildebrand F."/>
            <person name="Pallen M.J."/>
        </authorList>
    </citation>
    <scope>NUCLEOTIDE SEQUENCE</scope>
    <source>
        <strain evidence="11">14975</strain>
    </source>
</reference>
<dbReference type="Gene3D" id="3.40.50.300">
    <property type="entry name" value="P-loop containing nucleotide triphosphate hydrolases"/>
    <property type="match status" value="1"/>
</dbReference>
<dbReference type="GO" id="GO:0005524">
    <property type="term" value="F:ATP binding"/>
    <property type="evidence" value="ECO:0007669"/>
    <property type="project" value="UniProtKB-KW"/>
</dbReference>
<dbReference type="Proteomes" id="UP000823964">
    <property type="component" value="Unassembled WGS sequence"/>
</dbReference>
<dbReference type="PROSITE" id="PS50929">
    <property type="entry name" value="ABC_TM1F"/>
    <property type="match status" value="1"/>
</dbReference>
<dbReference type="InterPro" id="IPR017871">
    <property type="entry name" value="ABC_transporter-like_CS"/>
</dbReference>
<dbReference type="GO" id="GO:0005886">
    <property type="term" value="C:plasma membrane"/>
    <property type="evidence" value="ECO:0007669"/>
    <property type="project" value="UniProtKB-SubCell"/>
</dbReference>
<comment type="caution">
    <text evidence="11">The sequence shown here is derived from an EMBL/GenBank/DDBJ whole genome shotgun (WGS) entry which is preliminary data.</text>
</comment>
<comment type="subcellular location">
    <subcellularLocation>
        <location evidence="1">Cell membrane</location>
        <topology evidence="1">Multi-pass membrane protein</topology>
    </subcellularLocation>
</comment>
<dbReference type="InterPro" id="IPR036640">
    <property type="entry name" value="ABC1_TM_sf"/>
</dbReference>
<feature type="domain" description="ABC transporter" evidence="9">
    <location>
        <begin position="340"/>
        <end position="559"/>
    </location>
</feature>
<dbReference type="SUPFAM" id="SSF52540">
    <property type="entry name" value="P-loop containing nucleoside triphosphate hydrolases"/>
    <property type="match status" value="1"/>
</dbReference>
<keyword evidence="2 8" id="KW-0812">Transmembrane</keyword>
<gene>
    <name evidence="11" type="ORF">H9862_06680</name>
</gene>
<dbReference type="PROSITE" id="PS50893">
    <property type="entry name" value="ABC_TRANSPORTER_2"/>
    <property type="match status" value="1"/>
</dbReference>
<dbReference type="GO" id="GO:0016887">
    <property type="term" value="F:ATP hydrolysis activity"/>
    <property type="evidence" value="ECO:0007669"/>
    <property type="project" value="InterPro"/>
</dbReference>